<feature type="transmembrane region" description="Helical" evidence="13">
    <location>
        <begin position="185"/>
        <end position="206"/>
    </location>
</feature>
<reference evidence="15" key="1">
    <citation type="submission" date="2025-08" db="UniProtKB">
        <authorList>
            <consortium name="RefSeq"/>
        </authorList>
    </citation>
    <scope>IDENTIFICATION</scope>
    <source>
        <tissue evidence="15">Whole insect</tissue>
    </source>
</reference>
<evidence type="ECO:0000256" key="6">
    <source>
        <dbReference type="ARBA" id="ARBA00022989"/>
    </source>
</evidence>
<keyword evidence="5" id="KW-0276">Fatty acid metabolism</keyword>
<name>A0A6P7GJW1_DIAVI</name>
<organism evidence="15">
    <name type="scientific">Diabrotica virgifera virgifera</name>
    <name type="common">western corn rootworm</name>
    <dbReference type="NCBI Taxonomy" id="50390"/>
    <lineage>
        <taxon>Eukaryota</taxon>
        <taxon>Metazoa</taxon>
        <taxon>Ecdysozoa</taxon>
        <taxon>Arthropoda</taxon>
        <taxon>Hexapoda</taxon>
        <taxon>Insecta</taxon>
        <taxon>Pterygota</taxon>
        <taxon>Neoptera</taxon>
        <taxon>Endopterygota</taxon>
        <taxon>Coleoptera</taxon>
        <taxon>Polyphaga</taxon>
        <taxon>Cucujiformia</taxon>
        <taxon>Chrysomeloidea</taxon>
        <taxon>Chrysomelidae</taxon>
        <taxon>Galerucinae</taxon>
        <taxon>Diabroticina</taxon>
        <taxon>Diabroticites</taxon>
        <taxon>Diabrotica</taxon>
    </lineage>
</organism>
<evidence type="ECO:0000256" key="8">
    <source>
        <dbReference type="ARBA" id="ARBA00023004"/>
    </source>
</evidence>
<comment type="subcellular location">
    <subcellularLocation>
        <location evidence="1">Membrane</location>
        <topology evidence="1">Multi-pass membrane protein</topology>
    </subcellularLocation>
</comment>
<proteinExistence type="inferred from homology"/>
<dbReference type="AlphaFoldDB" id="A0A6P7GJW1"/>
<evidence type="ECO:0000259" key="14">
    <source>
        <dbReference type="Pfam" id="PF00487"/>
    </source>
</evidence>
<dbReference type="PANTHER" id="PTHR11351:SF98">
    <property type="entry name" value="RE43130P"/>
    <property type="match status" value="1"/>
</dbReference>
<dbReference type="InterPro" id="IPR005804">
    <property type="entry name" value="FA_desaturase_dom"/>
</dbReference>
<dbReference type="GO" id="GO:0005506">
    <property type="term" value="F:iron ion binding"/>
    <property type="evidence" value="ECO:0007669"/>
    <property type="project" value="TreeGrafter"/>
</dbReference>
<evidence type="ECO:0000256" key="4">
    <source>
        <dbReference type="ARBA" id="ARBA00022692"/>
    </source>
</evidence>
<evidence type="ECO:0000256" key="13">
    <source>
        <dbReference type="SAM" id="Phobius"/>
    </source>
</evidence>
<protein>
    <submittedName>
        <fullName evidence="15">Acyl-CoA Delta(11) desaturase-like</fullName>
    </submittedName>
</protein>
<dbReference type="GO" id="GO:0006636">
    <property type="term" value="P:unsaturated fatty acid biosynthetic process"/>
    <property type="evidence" value="ECO:0007669"/>
    <property type="project" value="TreeGrafter"/>
</dbReference>
<evidence type="ECO:0000256" key="11">
    <source>
        <dbReference type="ARBA" id="ARBA00023160"/>
    </source>
</evidence>
<keyword evidence="7 12" id="KW-0560">Oxidoreductase</keyword>
<evidence type="ECO:0000256" key="9">
    <source>
        <dbReference type="ARBA" id="ARBA00023098"/>
    </source>
</evidence>
<dbReference type="CDD" id="cd03505">
    <property type="entry name" value="Delta9-FADS-like"/>
    <property type="match status" value="1"/>
</dbReference>
<evidence type="ECO:0000256" key="1">
    <source>
        <dbReference type="ARBA" id="ARBA00004141"/>
    </source>
</evidence>
<gene>
    <name evidence="15" type="primary">LOC114339070</name>
</gene>
<dbReference type="PANTHER" id="PTHR11351">
    <property type="entry name" value="ACYL-COA DESATURASE"/>
    <property type="match status" value="1"/>
</dbReference>
<evidence type="ECO:0000256" key="3">
    <source>
        <dbReference type="ARBA" id="ARBA00022516"/>
    </source>
</evidence>
<dbReference type="InterPro" id="IPR015876">
    <property type="entry name" value="Acyl-CoA_DS"/>
</dbReference>
<dbReference type="GO" id="GO:0005789">
    <property type="term" value="C:endoplasmic reticulum membrane"/>
    <property type="evidence" value="ECO:0007669"/>
    <property type="project" value="TreeGrafter"/>
</dbReference>
<evidence type="ECO:0000256" key="12">
    <source>
        <dbReference type="RuleBase" id="RU000581"/>
    </source>
</evidence>
<feature type="domain" description="Fatty acid desaturase" evidence="14">
    <location>
        <begin position="70"/>
        <end position="272"/>
    </location>
</feature>
<feature type="transmembrane region" description="Helical" evidence="13">
    <location>
        <begin position="37"/>
        <end position="57"/>
    </location>
</feature>
<feature type="transmembrane region" description="Helical" evidence="13">
    <location>
        <begin position="69"/>
        <end position="92"/>
    </location>
</feature>
<dbReference type="PRINTS" id="PR00075">
    <property type="entry name" value="FACDDSATRASE"/>
</dbReference>
<keyword evidence="10 13" id="KW-0472">Membrane</keyword>
<evidence type="ECO:0000256" key="10">
    <source>
        <dbReference type="ARBA" id="ARBA00023136"/>
    </source>
</evidence>
<evidence type="ECO:0000313" key="15">
    <source>
        <dbReference type="RefSeq" id="XP_028145498.1"/>
    </source>
</evidence>
<comment type="similarity">
    <text evidence="2 12">Belongs to the fatty acid desaturase type 1 family.</text>
</comment>
<accession>A0A6P7GJW1</accession>
<dbReference type="RefSeq" id="XP_028145498.1">
    <property type="nucleotide sequence ID" value="XM_028289697.1"/>
</dbReference>
<keyword evidence="4 12" id="KW-0812">Transmembrane</keyword>
<keyword evidence="9" id="KW-0443">Lipid metabolism</keyword>
<dbReference type="Pfam" id="PF00487">
    <property type="entry name" value="FA_desaturase"/>
    <property type="match status" value="1"/>
</dbReference>
<evidence type="ECO:0000256" key="5">
    <source>
        <dbReference type="ARBA" id="ARBA00022832"/>
    </source>
</evidence>
<keyword evidence="8" id="KW-0408">Iron</keyword>
<evidence type="ECO:0000256" key="7">
    <source>
        <dbReference type="ARBA" id="ARBA00023002"/>
    </source>
</evidence>
<keyword evidence="3 12" id="KW-0444">Lipid biosynthesis</keyword>
<evidence type="ECO:0000256" key="2">
    <source>
        <dbReference type="ARBA" id="ARBA00009295"/>
    </source>
</evidence>
<keyword evidence="11 12" id="KW-0275">Fatty acid biosynthesis</keyword>
<keyword evidence="6 13" id="KW-1133">Transmembrane helix</keyword>
<dbReference type="GO" id="GO:0004768">
    <property type="term" value="F:stearoyl-CoA 9-desaturase activity"/>
    <property type="evidence" value="ECO:0007669"/>
    <property type="project" value="TreeGrafter"/>
</dbReference>
<sequence>MTSDETVLHKLKNPTNNVHAQYPEKQIKRNGYFEQDLVIPNVSVYIIMHTITLIGLWKLITLNVQLSSFVFSTVVGYLALLGVTGGAHRLWAHRTYKAKLPLRIFLMLMQTAALQNDLYIWTRDHRLHHKYTDTTADPHNSNRGFFFCHVGWLLMKKHPDVINKGKNIDVSDVADDPVVKFQRKYYILLGSSLAFILPSIAMVYFFHETALNAALLSITRYVLTLNGTWTVNSFAHLYGWKPYDSSINPAENATVSIVGLGEGWHNYHHTFPWDYKAAELGNYRANLTTGFLDLMAYLGQAYDLKTVSPEMIKKRAARTGDGSYNFGKVPLENGNSKHHHNFQEDCVWGWDDKDMKEEFRNATIKLKSH</sequence>
<comment type="domain">
    <text evidence="12">The histidine box domains are involved in binding the catalytic metal ions.</text>
</comment>
<dbReference type="InParanoid" id="A0A6P7GJW1"/>
<dbReference type="FunCoup" id="A0A6P7GJW1">
    <property type="interactions" value="70"/>
</dbReference>
<comment type="cofactor">
    <cofactor evidence="12">
        <name>Fe(2+)</name>
        <dbReference type="ChEBI" id="CHEBI:29033"/>
    </cofactor>
</comment>